<keyword evidence="10" id="KW-1185">Reference proteome</keyword>
<dbReference type="GO" id="GO:0000076">
    <property type="term" value="P:DNA replication checkpoint signaling"/>
    <property type="evidence" value="ECO:0007669"/>
    <property type="project" value="UniProtKB-UniRule"/>
</dbReference>
<dbReference type="EMBL" id="PJQL01004281">
    <property type="protein sequence ID" value="RCH79795.1"/>
    <property type="molecule type" value="Genomic_DNA"/>
</dbReference>
<evidence type="ECO:0000313" key="9">
    <source>
        <dbReference type="EMBL" id="RCH79795.1"/>
    </source>
</evidence>
<evidence type="ECO:0000256" key="1">
    <source>
        <dbReference type="ARBA" id="ARBA00004123"/>
    </source>
</evidence>
<organism evidence="9 10">
    <name type="scientific">Rhizopus azygosporus</name>
    <name type="common">Rhizopus microsporus var. azygosporus</name>
    <dbReference type="NCBI Taxonomy" id="86630"/>
    <lineage>
        <taxon>Eukaryota</taxon>
        <taxon>Fungi</taxon>
        <taxon>Fungi incertae sedis</taxon>
        <taxon>Mucoromycota</taxon>
        <taxon>Mucoromycotina</taxon>
        <taxon>Mucoromycetes</taxon>
        <taxon>Mucorales</taxon>
        <taxon>Mucorineae</taxon>
        <taxon>Rhizopodaceae</taxon>
        <taxon>Rhizopus</taxon>
    </lineage>
</organism>
<feature type="domain" description="Chromosome segregation in meiosis protein 3" evidence="8">
    <location>
        <begin position="42"/>
        <end position="123"/>
    </location>
</feature>
<dbReference type="PANTHER" id="PTHR13220:SF11">
    <property type="entry name" value="TIMELESS-INTERACTING PROTEIN"/>
    <property type="match status" value="1"/>
</dbReference>
<comment type="similarity">
    <text evidence="2 6">Belongs to the CSM3 family.</text>
</comment>
<dbReference type="InterPro" id="IPR040038">
    <property type="entry name" value="TIPIN/Csm3/Swi3"/>
</dbReference>
<evidence type="ECO:0000256" key="3">
    <source>
        <dbReference type="ARBA" id="ARBA00022763"/>
    </source>
</evidence>
<comment type="subcellular location">
    <subcellularLocation>
        <location evidence="1 6">Nucleus</location>
    </subcellularLocation>
</comment>
<dbReference type="GO" id="GO:0006974">
    <property type="term" value="P:DNA damage response"/>
    <property type="evidence" value="ECO:0007669"/>
    <property type="project" value="UniProtKB-KW"/>
</dbReference>
<dbReference type="STRING" id="86630.A0A367IQ51"/>
<evidence type="ECO:0000256" key="4">
    <source>
        <dbReference type="ARBA" id="ARBA00023242"/>
    </source>
</evidence>
<dbReference type="PANTHER" id="PTHR13220">
    <property type="entry name" value="TIMELESS INTERACTING-RELATED"/>
    <property type="match status" value="1"/>
</dbReference>
<gene>
    <name evidence="9" type="primary">CSM3_1</name>
    <name evidence="9" type="ORF">CU097_001326</name>
</gene>
<evidence type="ECO:0000259" key="8">
    <source>
        <dbReference type="Pfam" id="PF07962"/>
    </source>
</evidence>
<evidence type="ECO:0000256" key="6">
    <source>
        <dbReference type="RuleBase" id="RU366049"/>
    </source>
</evidence>
<evidence type="ECO:0000256" key="2">
    <source>
        <dbReference type="ARBA" id="ARBA00006075"/>
    </source>
</evidence>
<comment type="function">
    <text evidence="6">Plays an important role in the control of DNA replication and the maintenance of replication fork stability.</text>
</comment>
<dbReference type="Pfam" id="PF07962">
    <property type="entry name" value="Swi3"/>
    <property type="match status" value="1"/>
</dbReference>
<feature type="region of interest" description="Disordered" evidence="7">
    <location>
        <begin position="135"/>
        <end position="267"/>
    </location>
</feature>
<dbReference type="GO" id="GO:0043111">
    <property type="term" value="P:replication fork arrest"/>
    <property type="evidence" value="ECO:0007669"/>
    <property type="project" value="TreeGrafter"/>
</dbReference>
<comment type="caution">
    <text evidence="9">The sequence shown here is derived from an EMBL/GenBank/DDBJ whole genome shotgun (WGS) entry which is preliminary data.</text>
</comment>
<feature type="region of interest" description="Disordered" evidence="7">
    <location>
        <begin position="1"/>
        <end position="36"/>
    </location>
</feature>
<dbReference type="OrthoDB" id="437078at2759"/>
<protein>
    <recommendedName>
        <fullName evidence="6">Chromosome segregation in meiosis protein</fullName>
    </recommendedName>
</protein>
<evidence type="ECO:0000256" key="7">
    <source>
        <dbReference type="SAM" id="MobiDB-lite"/>
    </source>
</evidence>
<keyword evidence="4 6" id="KW-0539">Nucleus</keyword>
<dbReference type="GO" id="GO:0031298">
    <property type="term" value="C:replication fork protection complex"/>
    <property type="evidence" value="ECO:0007669"/>
    <property type="project" value="TreeGrafter"/>
</dbReference>
<feature type="compositionally biased region" description="Acidic residues" evidence="7">
    <location>
        <begin position="249"/>
        <end position="263"/>
    </location>
</feature>
<sequence>MDFDDVVLDDYNFDPPSEPVTETKEDTTTNDSTQKEKIVKKKLDDNLLLSSEGIPRLKNETPFLRFKGKGFEDQDLKKLLRYYQIWANNLYPKFRFTDFARKVTKAASSKKVRQTIAEWQEEYREKTRIRMEVEAEMHRSDSGSEEERVADWQELQKEKEKEIQQSDNEEERQNMRSSNNEEEERQEVNISEEEEDRQETHSSDEEEGQQVRSLKDEGKRKYIVFSESEDEEQPLFISSNKRRKTAFGNEDENEEKEEEEENVDQSLEKAKKTYEQLLKSNHLEEEKDPNDISIPMIEDIQLEDIEDTFSLDAP</sequence>
<evidence type="ECO:0000313" key="10">
    <source>
        <dbReference type="Proteomes" id="UP000252139"/>
    </source>
</evidence>
<dbReference type="InterPro" id="IPR012923">
    <property type="entry name" value="Csm3"/>
</dbReference>
<dbReference type="Proteomes" id="UP000252139">
    <property type="component" value="Unassembled WGS sequence"/>
</dbReference>
<feature type="compositionally biased region" description="Acidic residues" evidence="7">
    <location>
        <begin position="180"/>
        <end position="197"/>
    </location>
</feature>
<dbReference type="GO" id="GO:0003677">
    <property type="term" value="F:DNA binding"/>
    <property type="evidence" value="ECO:0007669"/>
    <property type="project" value="TreeGrafter"/>
</dbReference>
<feature type="compositionally biased region" description="Basic and acidic residues" evidence="7">
    <location>
        <begin position="135"/>
        <end position="164"/>
    </location>
</feature>
<accession>A0A367IQ51</accession>
<reference evidence="9 10" key="1">
    <citation type="journal article" date="2018" name="G3 (Bethesda)">
        <title>Phylogenetic and Phylogenomic Definition of Rhizopus Species.</title>
        <authorList>
            <person name="Gryganskyi A.P."/>
            <person name="Golan J."/>
            <person name="Dolatabadi S."/>
            <person name="Mondo S."/>
            <person name="Robb S."/>
            <person name="Idnurm A."/>
            <person name="Muszewska A."/>
            <person name="Steczkiewicz K."/>
            <person name="Masonjones S."/>
            <person name="Liao H.L."/>
            <person name="Gajdeczka M.T."/>
            <person name="Anike F."/>
            <person name="Vuek A."/>
            <person name="Anishchenko I.M."/>
            <person name="Voigt K."/>
            <person name="de Hoog G.S."/>
            <person name="Smith M.E."/>
            <person name="Heitman J."/>
            <person name="Vilgalys R."/>
            <person name="Stajich J.E."/>
        </authorList>
    </citation>
    <scope>NUCLEOTIDE SEQUENCE [LARGE SCALE GENOMIC DNA]</scope>
    <source>
        <strain evidence="9 10">CBS 357.93</strain>
    </source>
</reference>
<proteinExistence type="inferred from homology"/>
<feature type="compositionally biased region" description="Basic and acidic residues" evidence="7">
    <location>
        <begin position="21"/>
        <end position="36"/>
    </location>
</feature>
<dbReference type="AlphaFoldDB" id="A0A367IQ51"/>
<keyword evidence="5 6" id="KW-0131">Cell cycle</keyword>
<feature type="compositionally biased region" description="Acidic residues" evidence="7">
    <location>
        <begin position="1"/>
        <end position="12"/>
    </location>
</feature>
<keyword evidence="3 6" id="KW-0227">DNA damage</keyword>
<name>A0A367IQ51_RHIAZ</name>
<dbReference type="GO" id="GO:0031297">
    <property type="term" value="P:replication fork processing"/>
    <property type="evidence" value="ECO:0007669"/>
    <property type="project" value="UniProtKB-UniRule"/>
</dbReference>
<evidence type="ECO:0000256" key="5">
    <source>
        <dbReference type="ARBA" id="ARBA00023306"/>
    </source>
</evidence>